<evidence type="ECO:0000256" key="2">
    <source>
        <dbReference type="ARBA" id="ARBA00023136"/>
    </source>
</evidence>
<dbReference type="Proteomes" id="UP001634007">
    <property type="component" value="Unassembled WGS sequence"/>
</dbReference>
<evidence type="ECO:0000313" key="4">
    <source>
        <dbReference type="EMBL" id="KAL3748444.1"/>
    </source>
</evidence>
<dbReference type="EMBL" id="JBJKBG010000002">
    <property type="protein sequence ID" value="KAL3748444.1"/>
    <property type="molecule type" value="Genomic_DNA"/>
</dbReference>
<keyword evidence="5" id="KW-1185">Reference proteome</keyword>
<gene>
    <name evidence="4" type="ORF">ACJRO7_009650</name>
</gene>
<evidence type="ECO:0000256" key="1">
    <source>
        <dbReference type="ARBA" id="ARBA00004370"/>
    </source>
</evidence>
<proteinExistence type="predicted"/>
<keyword evidence="2 3" id="KW-0472">Membrane</keyword>
<organism evidence="4 5">
    <name type="scientific">Eucalyptus globulus</name>
    <name type="common">Tasmanian blue gum</name>
    <dbReference type="NCBI Taxonomy" id="34317"/>
    <lineage>
        <taxon>Eukaryota</taxon>
        <taxon>Viridiplantae</taxon>
        <taxon>Streptophyta</taxon>
        <taxon>Embryophyta</taxon>
        <taxon>Tracheophyta</taxon>
        <taxon>Spermatophyta</taxon>
        <taxon>Magnoliopsida</taxon>
        <taxon>eudicotyledons</taxon>
        <taxon>Gunneridae</taxon>
        <taxon>Pentapetalae</taxon>
        <taxon>rosids</taxon>
        <taxon>malvids</taxon>
        <taxon>Myrtales</taxon>
        <taxon>Myrtaceae</taxon>
        <taxon>Myrtoideae</taxon>
        <taxon>Eucalypteae</taxon>
        <taxon>Eucalyptus</taxon>
    </lineage>
</organism>
<comment type="subcellular location">
    <subcellularLocation>
        <location evidence="1">Membrane</location>
    </subcellularLocation>
</comment>
<dbReference type="AlphaFoldDB" id="A0ABD3L9E3"/>
<evidence type="ECO:0000313" key="5">
    <source>
        <dbReference type="Proteomes" id="UP001634007"/>
    </source>
</evidence>
<name>A0ABD3L9E3_EUCGL</name>
<keyword evidence="3" id="KW-0812">Transmembrane</keyword>
<comment type="caution">
    <text evidence="4">The sequence shown here is derived from an EMBL/GenBank/DDBJ whole genome shotgun (WGS) entry which is preliminary data.</text>
</comment>
<keyword evidence="3" id="KW-1133">Transmembrane helix</keyword>
<dbReference type="InterPro" id="IPR044839">
    <property type="entry name" value="NDR1-like"/>
</dbReference>
<reference evidence="4 5" key="1">
    <citation type="submission" date="2024-11" db="EMBL/GenBank/DDBJ databases">
        <title>Chromosome-level genome assembly of Eucalyptus globulus Labill. provides insights into its genome evolution.</title>
        <authorList>
            <person name="Li X."/>
        </authorList>
    </citation>
    <scope>NUCLEOTIDE SEQUENCE [LARGE SCALE GENOMIC DNA]</scope>
    <source>
        <strain evidence="4">CL2024</strain>
        <tissue evidence="4">Fresh tender leaves</tissue>
    </source>
</reference>
<dbReference type="PANTHER" id="PTHR31234">
    <property type="entry name" value="LATE EMBRYOGENESIS ABUNDANT (LEA) HYDROXYPROLINE-RICH GLYCOPROTEIN FAMILY"/>
    <property type="match status" value="1"/>
</dbReference>
<protein>
    <recommendedName>
        <fullName evidence="6">Late embryogenesis abundant protein LEA-2 subgroup domain-containing protein</fullName>
    </recommendedName>
</protein>
<sequence>MRTLHPIQPPAANNPASPGPPQSGWYKLIISHCIVYAVLTILGLLMVIFLAIPAGMPPKFSLHPGSSLSSLNISTSHVTTQWNISLSIKNPSPLITVKYTHMELLLSFQGRLALSRPSLVPAFTQGPRNITTVQSEALSTLAVVNDSNVKVLVSMLKGGVVSIDVVVKAKRRLHLGPWWVAMFDVCVSCMGATFKGEAGSDWMILGGTLSCKPDIITQFW</sequence>
<dbReference type="PANTHER" id="PTHR31234:SF2">
    <property type="entry name" value="OS05G0199100 PROTEIN"/>
    <property type="match status" value="1"/>
</dbReference>
<evidence type="ECO:0008006" key="6">
    <source>
        <dbReference type="Google" id="ProtNLM"/>
    </source>
</evidence>
<feature type="transmembrane region" description="Helical" evidence="3">
    <location>
        <begin position="29"/>
        <end position="52"/>
    </location>
</feature>
<accession>A0ABD3L9E3</accession>
<evidence type="ECO:0000256" key="3">
    <source>
        <dbReference type="SAM" id="Phobius"/>
    </source>
</evidence>
<dbReference type="GO" id="GO:0016020">
    <property type="term" value="C:membrane"/>
    <property type="evidence" value="ECO:0007669"/>
    <property type="project" value="UniProtKB-SubCell"/>
</dbReference>